<dbReference type="AlphaFoldDB" id="A0A660DZ86"/>
<protein>
    <recommendedName>
        <fullName evidence="4">Bacteriocin immunity protein</fullName>
    </recommendedName>
</protein>
<keyword evidence="3" id="KW-1185">Reference proteome</keyword>
<dbReference type="SUPFAM" id="SSF109797">
    <property type="entry name" value="Bacteriocin immunity protein-like"/>
    <property type="match status" value="1"/>
</dbReference>
<dbReference type="Proteomes" id="UP000289996">
    <property type="component" value="Unassembled WGS sequence"/>
</dbReference>
<keyword evidence="1" id="KW-0079">Bacteriocin immunity</keyword>
<dbReference type="InterPro" id="IPR023130">
    <property type="entry name" value="Ta0600-like_sf"/>
</dbReference>
<evidence type="ECO:0008006" key="4">
    <source>
        <dbReference type="Google" id="ProtNLM"/>
    </source>
</evidence>
<dbReference type="InterPro" id="IPR015046">
    <property type="entry name" value="LciA_Immunity-like"/>
</dbReference>
<dbReference type="Gene3D" id="1.20.1440.50">
    <property type="entry name" value="Ta0600-like"/>
    <property type="match status" value="1"/>
</dbReference>
<dbReference type="EMBL" id="UYIG01000024">
    <property type="protein sequence ID" value="VDG27477.1"/>
    <property type="molecule type" value="Genomic_DNA"/>
</dbReference>
<gene>
    <name evidence="2" type="ORF">MUDAN_MDHGFNIF_02340</name>
</gene>
<reference evidence="2 3" key="1">
    <citation type="submission" date="2018-11" db="EMBL/GenBank/DDBJ databases">
        <authorList>
            <person name="Wuyts S."/>
        </authorList>
    </citation>
    <scope>NUCLEOTIDE SEQUENCE [LARGE SCALE GENOMIC DNA]</scope>
    <source>
        <strain evidence="2">Lactobacillus mudanjiangensis AMBF249</strain>
    </source>
</reference>
<proteinExistence type="predicted"/>
<organism evidence="2 3">
    <name type="scientific">Lactiplantibacillus mudanjiangensis</name>
    <dbReference type="NCBI Taxonomy" id="1296538"/>
    <lineage>
        <taxon>Bacteria</taxon>
        <taxon>Bacillati</taxon>
        <taxon>Bacillota</taxon>
        <taxon>Bacilli</taxon>
        <taxon>Lactobacillales</taxon>
        <taxon>Lactobacillaceae</taxon>
        <taxon>Lactiplantibacillus</taxon>
    </lineage>
</organism>
<name>A0A660DZ86_9LACO</name>
<evidence type="ECO:0000313" key="3">
    <source>
        <dbReference type="Proteomes" id="UP000289996"/>
    </source>
</evidence>
<dbReference type="GO" id="GO:0030153">
    <property type="term" value="P:bacteriocin immunity"/>
    <property type="evidence" value="ECO:0007669"/>
    <property type="project" value="UniProtKB-KW"/>
</dbReference>
<dbReference type="Pfam" id="PF08951">
    <property type="entry name" value="EntA_Immun"/>
    <property type="match status" value="1"/>
</dbReference>
<evidence type="ECO:0000256" key="1">
    <source>
        <dbReference type="ARBA" id="ARBA00023025"/>
    </source>
</evidence>
<evidence type="ECO:0000313" key="2">
    <source>
        <dbReference type="EMBL" id="VDG27477.1"/>
    </source>
</evidence>
<sequence>MTTTAADLLQAIDTAYNDAEIQAEPELKERLMTAAKQLGDKKDYHKVAAELSQALKYWGMAHLHGPKALDAVYEATIEASRGLAYQKPYSTPKKA</sequence>
<dbReference type="RefSeq" id="WP_165444341.1">
    <property type="nucleotide sequence ID" value="NZ_BJDY01000006.1"/>
</dbReference>
<accession>A0A660DZ86</accession>